<dbReference type="Gene3D" id="3.40.50.850">
    <property type="entry name" value="Isochorismatase-like"/>
    <property type="match status" value="1"/>
</dbReference>
<dbReference type="InterPro" id="IPR050272">
    <property type="entry name" value="Isochorismatase-like_hydrls"/>
</dbReference>
<name>A0ABQ5XAZ0_9GAMM</name>
<reference evidence="4" key="1">
    <citation type="journal article" date="2019" name="Int. J. Syst. Evol. Microbiol.">
        <title>The Global Catalogue of Microorganisms (GCM) 10K type strain sequencing project: providing services to taxonomists for standard genome sequencing and annotation.</title>
        <authorList>
            <consortium name="The Broad Institute Genomics Platform"/>
            <consortium name="The Broad Institute Genome Sequencing Center for Infectious Disease"/>
            <person name="Wu L."/>
            <person name="Ma J."/>
        </authorList>
    </citation>
    <scope>NUCLEOTIDE SEQUENCE [LARGE SCALE GENOMIC DNA]</scope>
    <source>
        <strain evidence="4">NBRC 111981</strain>
    </source>
</reference>
<evidence type="ECO:0000313" key="3">
    <source>
        <dbReference type="EMBL" id="GLQ87793.1"/>
    </source>
</evidence>
<dbReference type="InterPro" id="IPR000868">
    <property type="entry name" value="Isochorismatase-like_dom"/>
</dbReference>
<dbReference type="SUPFAM" id="SSF52499">
    <property type="entry name" value="Isochorismatase-like hydrolases"/>
    <property type="match status" value="1"/>
</dbReference>
<dbReference type="Pfam" id="PF00857">
    <property type="entry name" value="Isochorismatase"/>
    <property type="match status" value="1"/>
</dbReference>
<keyword evidence="1" id="KW-0378">Hydrolase</keyword>
<proteinExistence type="predicted"/>
<organism evidence="3 4">
    <name type="scientific">Dyella flagellata</name>
    <dbReference type="NCBI Taxonomy" id="1867833"/>
    <lineage>
        <taxon>Bacteria</taxon>
        <taxon>Pseudomonadati</taxon>
        <taxon>Pseudomonadota</taxon>
        <taxon>Gammaproteobacteria</taxon>
        <taxon>Lysobacterales</taxon>
        <taxon>Rhodanobacteraceae</taxon>
        <taxon>Dyella</taxon>
    </lineage>
</organism>
<comment type="caution">
    <text evidence="3">The sequence shown here is derived from an EMBL/GenBank/DDBJ whole genome shotgun (WGS) entry which is preliminary data.</text>
</comment>
<dbReference type="CDD" id="cd00431">
    <property type="entry name" value="cysteine_hydrolases"/>
    <property type="match status" value="1"/>
</dbReference>
<evidence type="ECO:0000256" key="1">
    <source>
        <dbReference type="ARBA" id="ARBA00022801"/>
    </source>
</evidence>
<dbReference type="Proteomes" id="UP001156627">
    <property type="component" value="Unassembled WGS sequence"/>
</dbReference>
<keyword evidence="4" id="KW-1185">Reference proteome</keyword>
<gene>
    <name evidence="3" type="ORF">GCM10007898_13610</name>
</gene>
<dbReference type="RefSeq" id="WP_284331239.1">
    <property type="nucleotide sequence ID" value="NZ_BSOA01000012.1"/>
</dbReference>
<evidence type="ECO:0000259" key="2">
    <source>
        <dbReference type="Pfam" id="PF00857"/>
    </source>
</evidence>
<dbReference type="PANTHER" id="PTHR43540">
    <property type="entry name" value="PEROXYUREIDOACRYLATE/UREIDOACRYLATE AMIDOHYDROLASE-RELATED"/>
    <property type="match status" value="1"/>
</dbReference>
<dbReference type="PANTHER" id="PTHR43540:SF1">
    <property type="entry name" value="ISOCHORISMATASE HYDROLASE"/>
    <property type="match status" value="1"/>
</dbReference>
<feature type="domain" description="Isochorismatase-like" evidence="2">
    <location>
        <begin position="3"/>
        <end position="185"/>
    </location>
</feature>
<accession>A0ABQ5XAZ0</accession>
<protein>
    <submittedName>
        <fullName evidence="3">Isochorismatase</fullName>
    </submittedName>
</protein>
<dbReference type="InterPro" id="IPR036380">
    <property type="entry name" value="Isochorismatase-like_sf"/>
</dbReference>
<dbReference type="EMBL" id="BSOA01000012">
    <property type="protein sequence ID" value="GLQ87793.1"/>
    <property type="molecule type" value="Genomic_DNA"/>
</dbReference>
<sequence length="191" mass="20498">MSTAFIGIDYIVDIMHPDGKIARSAAHAAQRDIIGKANRALAIAQSKGWLRVLVKIGFSPNYLEQPKHSPMFGRAAQVGALKLGAHGTEFHPGLKISGDHLVIVKPRVSAFYATPLEAALRANGVQRLVIAGVSSSWAVQAAARDAHDRDYEVCIVEEACAAGDESEHQASMKLMSTIARIISVDEMENLG</sequence>
<evidence type="ECO:0000313" key="4">
    <source>
        <dbReference type="Proteomes" id="UP001156627"/>
    </source>
</evidence>